<feature type="domain" description="Prokaryotic-type class I peptide chain release factors" evidence="3">
    <location>
        <begin position="23"/>
        <end position="39"/>
    </location>
</feature>
<dbReference type="RefSeq" id="WP_013934010.1">
    <property type="nucleotide sequence ID" value="NC_015709.1"/>
</dbReference>
<name>F8ES39_ZYMMT</name>
<evidence type="ECO:0000259" key="3">
    <source>
        <dbReference type="PROSITE" id="PS00745"/>
    </source>
</evidence>
<dbReference type="PROSITE" id="PS00745">
    <property type="entry name" value="RF_PROK_I"/>
    <property type="match status" value="1"/>
</dbReference>
<gene>
    <name evidence="4" type="ordered locus">Zymop_0712</name>
</gene>
<dbReference type="Pfam" id="PF00472">
    <property type="entry name" value="RF-1"/>
    <property type="match status" value="1"/>
</dbReference>
<dbReference type="PANTHER" id="PTHR47814">
    <property type="entry name" value="PEPTIDYL-TRNA HYDROLASE ARFB"/>
    <property type="match status" value="1"/>
</dbReference>
<dbReference type="NCBIfam" id="NF006718">
    <property type="entry name" value="PRK09256.1"/>
    <property type="match status" value="1"/>
</dbReference>
<evidence type="ECO:0000256" key="2">
    <source>
        <dbReference type="SAM" id="MobiDB-lite"/>
    </source>
</evidence>
<evidence type="ECO:0000256" key="1">
    <source>
        <dbReference type="ARBA" id="ARBA00010835"/>
    </source>
</evidence>
<dbReference type="InterPro" id="IPR045853">
    <property type="entry name" value="Pep_chain_release_fac_I_sf"/>
</dbReference>
<reference evidence="4 5" key="1">
    <citation type="journal article" date="2011" name="J. Bacteriol.">
        <title>Genome sequence of the ethanol-producing Zymomonas mobilis subsp. pomaceae lectotype strain ATCC 29192.</title>
        <authorList>
            <person name="Kouvelis V.N."/>
            <person name="Davenport K.W."/>
            <person name="Brettin T.S."/>
            <person name="Bruce D."/>
            <person name="Detter C."/>
            <person name="Han C.S."/>
            <person name="Nolan M."/>
            <person name="Tapia R."/>
            <person name="Damoulaki A."/>
            <person name="Kyrpides N.C."/>
            <person name="Typas M.A."/>
            <person name="Pappas K.M."/>
        </authorList>
    </citation>
    <scope>NUCLEOTIDE SEQUENCE [LARGE SCALE GENOMIC DNA]</scope>
    <source>
        <strain evidence="5">ATCC 29192 / DSM 22645 / JCM 10191 / CCUG 17912 / NBRC 13757 / NCIMB 11200 / NRRL B-4491 / Barker I</strain>
    </source>
</reference>
<dbReference type="STRING" id="579138.Zymop_0712"/>
<dbReference type="Gene3D" id="3.30.160.20">
    <property type="match status" value="1"/>
</dbReference>
<dbReference type="InterPro" id="IPR000352">
    <property type="entry name" value="Pep_chain_release_fac_I"/>
</dbReference>
<comment type="similarity">
    <text evidence="1">Belongs to the prokaryotic/mitochondrial release factor family.</text>
</comment>
<dbReference type="HOGENOM" id="CLU_089470_3_0_5"/>
<feature type="region of interest" description="Disordered" evidence="2">
    <location>
        <begin position="107"/>
        <end position="127"/>
    </location>
</feature>
<organism evidence="4 5">
    <name type="scientific">Zymomonas mobilis subsp. pomaceae (strain ATCC 29192 / DSM 22645 / JCM 10191 / CCUG 17912 / NBRC 13757 / NCIMB 11200 / NRRL B-4491 / Barker I)</name>
    <dbReference type="NCBI Taxonomy" id="579138"/>
    <lineage>
        <taxon>Bacteria</taxon>
        <taxon>Pseudomonadati</taxon>
        <taxon>Pseudomonadota</taxon>
        <taxon>Alphaproteobacteria</taxon>
        <taxon>Sphingomonadales</taxon>
        <taxon>Zymomonadaceae</taxon>
        <taxon>Zymomonas</taxon>
    </lineage>
</organism>
<dbReference type="EMBL" id="CP002865">
    <property type="protein sequence ID" value="AEI37614.1"/>
    <property type="molecule type" value="Genomic_DNA"/>
</dbReference>
<dbReference type="PANTHER" id="PTHR47814:SF1">
    <property type="entry name" value="PEPTIDYL-TRNA HYDROLASE ARFB"/>
    <property type="match status" value="1"/>
</dbReference>
<sequence>MAKYFISPSISIDTDDIEESFIRASGPGGQNVNKVSSAVELRFNMATSSLPQLVIERLREIAGYRINNKDVLVIQAQRFRDQPLNRADARERLIELIRSATLVPKKRRPTKASFASKKRRIESKTKRALVKAARRRPDF</sequence>
<dbReference type="SUPFAM" id="SSF75620">
    <property type="entry name" value="Release factor"/>
    <property type="match status" value="1"/>
</dbReference>
<accession>F8ES39</accession>
<dbReference type="GO" id="GO:0003747">
    <property type="term" value="F:translation release factor activity"/>
    <property type="evidence" value="ECO:0007669"/>
    <property type="project" value="InterPro"/>
</dbReference>
<proteinExistence type="inferred from homology"/>
<dbReference type="eggNOG" id="COG1186">
    <property type="taxonomic scope" value="Bacteria"/>
</dbReference>
<protein>
    <submittedName>
        <fullName evidence="4">Class I peptide chain release factor</fullName>
    </submittedName>
</protein>
<dbReference type="Proteomes" id="UP000000491">
    <property type="component" value="Chromosome"/>
</dbReference>
<dbReference type="PATRIC" id="fig|579138.3.peg.749"/>
<dbReference type="GO" id="GO:0072344">
    <property type="term" value="P:rescue of stalled ribosome"/>
    <property type="evidence" value="ECO:0007669"/>
    <property type="project" value="TreeGrafter"/>
</dbReference>
<dbReference type="KEGG" id="zmp:Zymop_0712"/>
<dbReference type="GO" id="GO:0043022">
    <property type="term" value="F:ribosome binding"/>
    <property type="evidence" value="ECO:0007669"/>
    <property type="project" value="TreeGrafter"/>
</dbReference>
<evidence type="ECO:0000313" key="5">
    <source>
        <dbReference type="Proteomes" id="UP000000491"/>
    </source>
</evidence>
<dbReference type="AlphaFoldDB" id="F8ES39"/>
<evidence type="ECO:0000313" key="4">
    <source>
        <dbReference type="EMBL" id="AEI37614.1"/>
    </source>
</evidence>
<dbReference type="GO" id="GO:0004045">
    <property type="term" value="F:peptidyl-tRNA hydrolase activity"/>
    <property type="evidence" value="ECO:0007669"/>
    <property type="project" value="TreeGrafter"/>
</dbReference>